<keyword evidence="3" id="KW-1185">Reference proteome</keyword>
<feature type="transmembrane region" description="Helical" evidence="1">
    <location>
        <begin position="217"/>
        <end position="237"/>
    </location>
</feature>
<dbReference type="InterPro" id="IPR029058">
    <property type="entry name" value="AB_hydrolase_fold"/>
</dbReference>
<evidence type="ECO:0000313" key="2">
    <source>
        <dbReference type="EMBL" id="TDK28138.1"/>
    </source>
</evidence>
<feature type="transmembrane region" description="Helical" evidence="1">
    <location>
        <begin position="374"/>
        <end position="393"/>
    </location>
</feature>
<reference evidence="2 3" key="1">
    <citation type="submission" date="2019-03" db="EMBL/GenBank/DDBJ databases">
        <title>Arthrobacter sp. nov., an bacterium isolated from biocrust in Mu Us Desert.</title>
        <authorList>
            <person name="Lixiong L."/>
        </authorList>
    </citation>
    <scope>NUCLEOTIDE SEQUENCE [LARGE SCALE GENOMIC DNA]</scope>
    <source>
        <strain evidence="2 3">SLN-3</strain>
    </source>
</reference>
<feature type="transmembrane region" description="Helical" evidence="1">
    <location>
        <begin position="318"/>
        <end position="340"/>
    </location>
</feature>
<dbReference type="OrthoDB" id="4320047at2"/>
<dbReference type="Proteomes" id="UP000295411">
    <property type="component" value="Unassembled WGS sequence"/>
</dbReference>
<dbReference type="RefSeq" id="WP_133402545.1">
    <property type="nucleotide sequence ID" value="NZ_SMTK01000001.1"/>
</dbReference>
<feature type="transmembrane region" description="Helical" evidence="1">
    <location>
        <begin position="257"/>
        <end position="278"/>
    </location>
</feature>
<feature type="transmembrane region" description="Helical" evidence="1">
    <location>
        <begin position="175"/>
        <end position="195"/>
    </location>
</feature>
<comment type="caution">
    <text evidence="2">The sequence shown here is derived from an EMBL/GenBank/DDBJ whole genome shotgun (WGS) entry which is preliminary data.</text>
</comment>
<feature type="transmembrane region" description="Helical" evidence="1">
    <location>
        <begin position="136"/>
        <end position="155"/>
    </location>
</feature>
<proteinExistence type="predicted"/>
<dbReference type="Gene3D" id="3.40.50.1820">
    <property type="entry name" value="alpha/beta hydrolase"/>
    <property type="match status" value="1"/>
</dbReference>
<protein>
    <submittedName>
        <fullName evidence="2">Uncharacterized protein</fullName>
    </submittedName>
</protein>
<gene>
    <name evidence="2" type="ORF">E2F48_03320</name>
</gene>
<organism evidence="2 3">
    <name type="scientific">Arthrobacter crusticola</name>
    <dbReference type="NCBI Taxonomy" id="2547960"/>
    <lineage>
        <taxon>Bacteria</taxon>
        <taxon>Bacillati</taxon>
        <taxon>Actinomycetota</taxon>
        <taxon>Actinomycetes</taxon>
        <taxon>Micrococcales</taxon>
        <taxon>Micrococcaceae</taxon>
        <taxon>Arthrobacter</taxon>
    </lineage>
</organism>
<dbReference type="AlphaFoldDB" id="A0A4R5U3F4"/>
<keyword evidence="1" id="KW-0472">Membrane</keyword>
<feature type="transmembrane region" description="Helical" evidence="1">
    <location>
        <begin position="399"/>
        <end position="422"/>
    </location>
</feature>
<sequence>MPARGDGFAEIRVHGVGEQEYLSSITSARVTRLNPWAEAVDPPLLPRHRLSLINWSRSNRRRTGFLWYLAFPFTLANVAGRMLERPGHSTPASSGVLLQLGSLLLTLSQLAWLVVLGETVLEHLAGPLGVPGSADGPARGIPVAAATALAAFIAYRWMRVIRVQREAHRRGRPVAFLHAGALLGAGTLLALTLPAETTVRAWPSTAGPDAVHRLDAMALWIVVSLGALILLAAAPALRRPAGAGATRRSAAPEGAAFGLLLLALFLMHSVNALVRMLLDGLLGYVVRLFGGQEYDARTARVLLAWDDPLDAGDSRLDLFPLLALIALVGLALTAAGVLLLDRRLGLGPLFGAREARLRWWHRVVEEAPTLLPRVLPAGTALGAAGMGVAMVLGEGRLGGPWLALTVLLLQLAGAAVVLTLLLGQLRPVQEVLGRAADAAGFWPVRDHPLAGASYREAVIAGIEEEAARLGPSRVALVGYSQGSVICAWLVAETRALEGCRELHLVTTGSPLVSLYAAFFPAYFTPGWFRRVAVRSTGWANFWRATDPVGTPVPGAANLELPDPDSTGTVQGHGGYWNAPEVIKHVAAVAAGGRNSPYQHPAGRIDPT</sequence>
<evidence type="ECO:0000256" key="1">
    <source>
        <dbReference type="SAM" id="Phobius"/>
    </source>
</evidence>
<evidence type="ECO:0000313" key="3">
    <source>
        <dbReference type="Proteomes" id="UP000295411"/>
    </source>
</evidence>
<keyword evidence="1" id="KW-1133">Transmembrane helix</keyword>
<accession>A0A4R5U3F4</accession>
<feature type="transmembrane region" description="Helical" evidence="1">
    <location>
        <begin position="65"/>
        <end position="83"/>
    </location>
</feature>
<dbReference type="EMBL" id="SMTK01000001">
    <property type="protein sequence ID" value="TDK28138.1"/>
    <property type="molecule type" value="Genomic_DNA"/>
</dbReference>
<keyword evidence="1" id="KW-0812">Transmembrane</keyword>
<name>A0A4R5U3F4_9MICC</name>
<dbReference type="SUPFAM" id="SSF53474">
    <property type="entry name" value="alpha/beta-Hydrolases"/>
    <property type="match status" value="1"/>
</dbReference>